<accession>A0A9Q3IIG8</accession>
<reference evidence="2" key="1">
    <citation type="submission" date="2021-03" db="EMBL/GenBank/DDBJ databases">
        <title>Draft genome sequence of rust myrtle Austropuccinia psidii MF-1, a brazilian biotype.</title>
        <authorList>
            <person name="Quecine M.C."/>
            <person name="Pachon D.M.R."/>
            <person name="Bonatelli M.L."/>
            <person name="Correr F.H."/>
            <person name="Franceschini L.M."/>
            <person name="Leite T.F."/>
            <person name="Margarido G.R.A."/>
            <person name="Almeida C.A."/>
            <person name="Ferrarezi J.A."/>
            <person name="Labate C.A."/>
        </authorList>
    </citation>
    <scope>NUCLEOTIDE SEQUENCE</scope>
    <source>
        <strain evidence="2">MF-1</strain>
    </source>
</reference>
<evidence type="ECO:0000256" key="1">
    <source>
        <dbReference type="SAM" id="MobiDB-lite"/>
    </source>
</evidence>
<dbReference type="AlphaFoldDB" id="A0A9Q3IIG8"/>
<evidence type="ECO:0000313" key="3">
    <source>
        <dbReference type="Proteomes" id="UP000765509"/>
    </source>
</evidence>
<sequence>MCSTTVDHQTIMQKILQNKKKKIYAIDEKSEEEPVGDRSDSEQMGSGIKAYSQSESESIEEYIVECNEKISLYIQDIELDSGIPQVTTDKEHCKHTQDEQKFVVKPN</sequence>
<keyword evidence="3" id="KW-1185">Reference proteome</keyword>
<proteinExistence type="predicted"/>
<dbReference type="EMBL" id="AVOT02049160">
    <property type="protein sequence ID" value="MBW0544331.1"/>
    <property type="molecule type" value="Genomic_DNA"/>
</dbReference>
<comment type="caution">
    <text evidence="2">The sequence shown here is derived from an EMBL/GenBank/DDBJ whole genome shotgun (WGS) entry which is preliminary data.</text>
</comment>
<feature type="region of interest" description="Disordered" evidence="1">
    <location>
        <begin position="27"/>
        <end position="53"/>
    </location>
</feature>
<evidence type="ECO:0000313" key="2">
    <source>
        <dbReference type="EMBL" id="MBW0544331.1"/>
    </source>
</evidence>
<gene>
    <name evidence="2" type="ORF">O181_084046</name>
</gene>
<protein>
    <submittedName>
        <fullName evidence="2">Uncharacterized protein</fullName>
    </submittedName>
</protein>
<dbReference type="Proteomes" id="UP000765509">
    <property type="component" value="Unassembled WGS sequence"/>
</dbReference>
<organism evidence="2 3">
    <name type="scientific">Austropuccinia psidii MF-1</name>
    <dbReference type="NCBI Taxonomy" id="1389203"/>
    <lineage>
        <taxon>Eukaryota</taxon>
        <taxon>Fungi</taxon>
        <taxon>Dikarya</taxon>
        <taxon>Basidiomycota</taxon>
        <taxon>Pucciniomycotina</taxon>
        <taxon>Pucciniomycetes</taxon>
        <taxon>Pucciniales</taxon>
        <taxon>Sphaerophragmiaceae</taxon>
        <taxon>Austropuccinia</taxon>
    </lineage>
</organism>
<name>A0A9Q3IIG8_9BASI</name>